<evidence type="ECO:0000313" key="3">
    <source>
        <dbReference type="EMBL" id="KAK8044016.1"/>
    </source>
</evidence>
<keyword evidence="1" id="KW-0175">Coiled coil</keyword>
<sequence>MASTSVETFLGSLVVGDVSARVMKSDSPPPRGITRRHCTDVYEPSRETHQDSAKQHVDTSVLHVSLSPSVAARTCVVPHFTTQAAFDTRQQAPNKGLDSYHARPESGSASPEEARFQQWTPPWPQVAHCFLFKTPFADGSDKTLVNTLVDLQINKEAAEAKGIIHSLATAAAPPSSPYIHPWPILRGHQFVVLGRIAAEGSKAKRITKLFSPVGRAGRGRGGRGGGGRTVSLNHQQSQVKIHSHHVPLEYAIRLPTGSDPSLGCGEQQDRGKSPPFLFGHVQFTNCGILEQDETKKQPPAKSVEWYQAKEARLQAEYKKVEEKRDDLRFAKKKEGEDLPLEG</sequence>
<proteinExistence type="predicted"/>
<dbReference type="Proteomes" id="UP001444661">
    <property type="component" value="Unassembled WGS sequence"/>
</dbReference>
<dbReference type="EMBL" id="JAQQWK010000003">
    <property type="protein sequence ID" value="KAK8044016.1"/>
    <property type="molecule type" value="Genomic_DNA"/>
</dbReference>
<evidence type="ECO:0000256" key="2">
    <source>
        <dbReference type="SAM" id="MobiDB-lite"/>
    </source>
</evidence>
<evidence type="ECO:0000313" key="4">
    <source>
        <dbReference type="Proteomes" id="UP001444661"/>
    </source>
</evidence>
<organism evidence="3 4">
    <name type="scientific">Apiospora rasikravindrae</name>
    <dbReference type="NCBI Taxonomy" id="990691"/>
    <lineage>
        <taxon>Eukaryota</taxon>
        <taxon>Fungi</taxon>
        <taxon>Dikarya</taxon>
        <taxon>Ascomycota</taxon>
        <taxon>Pezizomycotina</taxon>
        <taxon>Sordariomycetes</taxon>
        <taxon>Xylariomycetidae</taxon>
        <taxon>Amphisphaeriales</taxon>
        <taxon>Apiosporaceae</taxon>
        <taxon>Apiospora</taxon>
    </lineage>
</organism>
<comment type="caution">
    <text evidence="3">The sequence shown here is derived from an EMBL/GenBank/DDBJ whole genome shotgun (WGS) entry which is preliminary data.</text>
</comment>
<evidence type="ECO:0000256" key="1">
    <source>
        <dbReference type="SAM" id="Coils"/>
    </source>
</evidence>
<accession>A0ABR1TDE2</accession>
<gene>
    <name evidence="3" type="ORF">PG993_004040</name>
</gene>
<feature type="coiled-coil region" evidence="1">
    <location>
        <begin position="303"/>
        <end position="333"/>
    </location>
</feature>
<protein>
    <submittedName>
        <fullName evidence="3">Uncharacterized protein</fullName>
    </submittedName>
</protein>
<feature type="region of interest" description="Disordered" evidence="2">
    <location>
        <begin position="87"/>
        <end position="113"/>
    </location>
</feature>
<name>A0ABR1TDE2_9PEZI</name>
<reference evidence="3 4" key="1">
    <citation type="submission" date="2023-01" db="EMBL/GenBank/DDBJ databases">
        <title>Analysis of 21 Apiospora genomes using comparative genomics revels a genus with tremendous synthesis potential of carbohydrate active enzymes and secondary metabolites.</title>
        <authorList>
            <person name="Sorensen T."/>
        </authorList>
    </citation>
    <scope>NUCLEOTIDE SEQUENCE [LARGE SCALE GENOMIC DNA]</scope>
    <source>
        <strain evidence="3 4">CBS 33761</strain>
    </source>
</reference>
<keyword evidence="4" id="KW-1185">Reference proteome</keyword>